<dbReference type="PANTHER" id="PTHR35145">
    <property type="entry name" value="CYTOPLASMIC PROTEIN-RELATED"/>
    <property type="match status" value="1"/>
</dbReference>
<dbReference type="SUPFAM" id="SSF142906">
    <property type="entry name" value="YjbR-like"/>
    <property type="match status" value="1"/>
</dbReference>
<proteinExistence type="predicted"/>
<dbReference type="Pfam" id="PF04237">
    <property type="entry name" value="YjbR"/>
    <property type="match status" value="1"/>
</dbReference>
<dbReference type="InterPro" id="IPR058532">
    <property type="entry name" value="YjbR/MT2646/Rv2570-like"/>
</dbReference>
<accession>A0A3D9S6E0</accession>
<comment type="caution">
    <text evidence="1">The sequence shown here is derived from an EMBL/GenBank/DDBJ whole genome shotgun (WGS) entry which is preliminary data.</text>
</comment>
<dbReference type="Gene3D" id="3.90.1150.30">
    <property type="match status" value="1"/>
</dbReference>
<dbReference type="PANTHER" id="PTHR35145:SF1">
    <property type="entry name" value="CYTOPLASMIC PROTEIN"/>
    <property type="match status" value="1"/>
</dbReference>
<name>A0A3D9S6E0_9BACL</name>
<sequence>MKNKLIEYCLNKKDANKDYPSGPDPIAIKLAGKIFALFFEKKGYLVLKCDPVIAENLREQHEDVRPGYHMNKQHWNTIILEGSLPESAIFEMIDHSYDLVVKSLPKSTQKSIRG</sequence>
<dbReference type="InterPro" id="IPR007351">
    <property type="entry name" value="YjbR"/>
</dbReference>
<dbReference type="OrthoDB" id="9789813at2"/>
<evidence type="ECO:0000313" key="2">
    <source>
        <dbReference type="Proteomes" id="UP000256304"/>
    </source>
</evidence>
<dbReference type="GO" id="GO:0003677">
    <property type="term" value="F:DNA binding"/>
    <property type="evidence" value="ECO:0007669"/>
    <property type="project" value="UniProtKB-KW"/>
</dbReference>
<keyword evidence="1" id="KW-0238">DNA-binding</keyword>
<evidence type="ECO:0000313" key="1">
    <source>
        <dbReference type="EMBL" id="REE88555.1"/>
    </source>
</evidence>
<dbReference type="RefSeq" id="WP_116188664.1">
    <property type="nucleotide sequence ID" value="NZ_QTTN01000008.1"/>
</dbReference>
<protein>
    <submittedName>
        <fullName evidence="1">Putative DNA-binding protein (MmcQ/YjbR family)</fullName>
    </submittedName>
</protein>
<reference evidence="1 2" key="1">
    <citation type="submission" date="2018-08" db="EMBL/GenBank/DDBJ databases">
        <title>Genomic Encyclopedia of Type Strains, Phase III (KMG-III): the genomes of soil and plant-associated and newly described type strains.</title>
        <authorList>
            <person name="Whitman W."/>
        </authorList>
    </citation>
    <scope>NUCLEOTIDE SEQUENCE [LARGE SCALE GENOMIC DNA]</scope>
    <source>
        <strain evidence="1 2">CGMCC 1.10966</strain>
    </source>
</reference>
<gene>
    <name evidence="1" type="ORF">A8990_10851</name>
</gene>
<dbReference type="EMBL" id="QTTN01000008">
    <property type="protein sequence ID" value="REE88555.1"/>
    <property type="molecule type" value="Genomic_DNA"/>
</dbReference>
<keyword evidence="2" id="KW-1185">Reference proteome</keyword>
<dbReference type="Proteomes" id="UP000256304">
    <property type="component" value="Unassembled WGS sequence"/>
</dbReference>
<organism evidence="1 2">
    <name type="scientific">Paenibacillus taihuensis</name>
    <dbReference type="NCBI Taxonomy" id="1156355"/>
    <lineage>
        <taxon>Bacteria</taxon>
        <taxon>Bacillati</taxon>
        <taxon>Bacillota</taxon>
        <taxon>Bacilli</taxon>
        <taxon>Bacillales</taxon>
        <taxon>Paenibacillaceae</taxon>
        <taxon>Paenibacillus</taxon>
    </lineage>
</organism>
<dbReference type="InterPro" id="IPR038056">
    <property type="entry name" value="YjbR-like_sf"/>
</dbReference>
<dbReference type="AlphaFoldDB" id="A0A3D9S6E0"/>